<protein>
    <submittedName>
        <fullName evidence="2">Uncharacterized protein</fullName>
    </submittedName>
</protein>
<dbReference type="AlphaFoldDB" id="J0XS44"/>
<comment type="caution">
    <text evidence="2">The sequence shown here is derived from an EMBL/GenBank/DDBJ whole genome shotgun (WGS) entry which is preliminary data.</text>
</comment>
<reference evidence="2 3" key="1">
    <citation type="submission" date="2012-05" db="EMBL/GenBank/DDBJ databases">
        <authorList>
            <person name="Harkins D.M."/>
            <person name="Madupu R."/>
            <person name="Durkin A.S."/>
            <person name="Torralba M."/>
            <person name="Methe B."/>
            <person name="Sutton G.G."/>
            <person name="Nelson K.E."/>
        </authorList>
    </citation>
    <scope>NUCLEOTIDE SEQUENCE [LARGE SCALE GENOMIC DNA]</scope>
    <source>
        <strain evidence="2 3">F0490</strain>
    </source>
</reference>
<keyword evidence="3" id="KW-1185">Reference proteome</keyword>
<dbReference type="OrthoDB" id="3268236at2"/>
<dbReference type="Proteomes" id="UP000004578">
    <property type="component" value="Unassembled WGS sequence"/>
</dbReference>
<evidence type="ECO:0000313" key="2">
    <source>
        <dbReference type="EMBL" id="EJF51671.1"/>
    </source>
</evidence>
<proteinExistence type="predicted"/>
<sequence length="428" mass="46453">MDDANSPAAPERVLYAHLPGGAGFRADALTGAPPEAPLDWKSAWGDEDADQGTVFSLAHSGVPGGGGTRVGDHRVVPVLPSEGFGSQELAEVTDDFNATVRALAENPVALPVAFDDYGRLRLVAHRREDEDFLRLSVYSTSAAVHADLQQAGPLFIIRHGASVIRFLDEHSERILFVTVDPASCLRPIEFPASLPQYFATMPPPRRTDRREEDSAWGAGAAPGEGAPPTGFVLDLSDDWVRVDLTVGAEALKTSVDGLIAEQTRQWPTTMGWLRERTRGWLQRTCLQAKSSGGVEFAVLMNSTKSREPTLTLVNYWLALPRTADGPLVHVRDFLGETADDDDEIAIIETRARRLLRSVRVRPAARRGGAAPEQEMLLIDYWIEVPGDPASAARVVFTRPGADSRDEVVAQCDAIIRSGRWDAPGAQPA</sequence>
<feature type="region of interest" description="Disordered" evidence="1">
    <location>
        <begin position="202"/>
        <end position="227"/>
    </location>
</feature>
<dbReference type="EMBL" id="AKFS01000009">
    <property type="protein sequence ID" value="EJF51671.1"/>
    <property type="molecule type" value="Genomic_DNA"/>
</dbReference>
<accession>J0XS44</accession>
<evidence type="ECO:0000256" key="1">
    <source>
        <dbReference type="SAM" id="MobiDB-lite"/>
    </source>
</evidence>
<gene>
    <name evidence="2" type="ORF">HMPREF1317_0424</name>
</gene>
<feature type="compositionally biased region" description="Low complexity" evidence="1">
    <location>
        <begin position="215"/>
        <end position="227"/>
    </location>
</feature>
<name>J0XS44_9ACTO</name>
<organism evidence="2 3">
    <name type="scientific">Schaalia georgiae F0490</name>
    <dbReference type="NCBI Taxonomy" id="1125717"/>
    <lineage>
        <taxon>Bacteria</taxon>
        <taxon>Bacillati</taxon>
        <taxon>Actinomycetota</taxon>
        <taxon>Actinomycetes</taxon>
        <taxon>Actinomycetales</taxon>
        <taxon>Actinomycetaceae</taxon>
        <taxon>Schaalia</taxon>
    </lineage>
</organism>
<dbReference type="RefSeq" id="WP_005867241.1">
    <property type="nucleotide sequence ID" value="NZ_AKFS01000009.1"/>
</dbReference>
<dbReference type="PATRIC" id="fig|1125717.3.peg.82"/>
<evidence type="ECO:0000313" key="3">
    <source>
        <dbReference type="Proteomes" id="UP000004578"/>
    </source>
</evidence>